<evidence type="ECO:0000313" key="2">
    <source>
        <dbReference type="EMBL" id="KAF0255659.1"/>
    </source>
</evidence>
<proteinExistence type="predicted"/>
<keyword evidence="1" id="KW-0732">Signal</keyword>
<dbReference type="EMBL" id="WOWR01000005">
    <property type="protein sequence ID" value="KAF0255659.1"/>
    <property type="molecule type" value="Genomic_DNA"/>
</dbReference>
<feature type="chain" id="PRO_5031397356" description="Lipoprotein" evidence="1">
    <location>
        <begin position="21"/>
        <end position="138"/>
    </location>
</feature>
<protein>
    <recommendedName>
        <fullName evidence="4">Lipoprotein</fullName>
    </recommendedName>
</protein>
<gene>
    <name evidence="2" type="ORF">GN299_06100</name>
</gene>
<dbReference type="Proteomes" id="UP000442695">
    <property type="component" value="Unassembled WGS sequence"/>
</dbReference>
<dbReference type="PROSITE" id="PS51257">
    <property type="entry name" value="PROKAR_LIPOPROTEIN"/>
    <property type="match status" value="1"/>
</dbReference>
<evidence type="ECO:0008006" key="4">
    <source>
        <dbReference type="Google" id="ProtNLM"/>
    </source>
</evidence>
<name>A0A7V8EIX9_PSEPU</name>
<evidence type="ECO:0000256" key="1">
    <source>
        <dbReference type="SAM" id="SignalP"/>
    </source>
</evidence>
<sequence>MKHLPLILALALSLSGCDQAQELGEKLHKQFRDEMGPMTFAFVPGFKMAVDGQTFPIYGTEICPEAVTAKVFIIGGGYDYPGEGTATCVVVHPNSERVIVRRGTDRGLINEIWRVGHDGKESLRLWTQDGKPVVAAKR</sequence>
<dbReference type="AlphaFoldDB" id="A0A7V8EIX9"/>
<evidence type="ECO:0000313" key="3">
    <source>
        <dbReference type="Proteomes" id="UP000442695"/>
    </source>
</evidence>
<feature type="signal peptide" evidence="1">
    <location>
        <begin position="1"/>
        <end position="20"/>
    </location>
</feature>
<accession>A0A7V8EIX9</accession>
<organism evidence="2 3">
    <name type="scientific">Pseudomonas putida</name>
    <name type="common">Arthrobacter siderocapsulatus</name>
    <dbReference type="NCBI Taxonomy" id="303"/>
    <lineage>
        <taxon>Bacteria</taxon>
        <taxon>Pseudomonadati</taxon>
        <taxon>Pseudomonadota</taxon>
        <taxon>Gammaproteobacteria</taxon>
        <taxon>Pseudomonadales</taxon>
        <taxon>Pseudomonadaceae</taxon>
        <taxon>Pseudomonas</taxon>
    </lineage>
</organism>
<dbReference type="RefSeq" id="WP_156858553.1">
    <property type="nucleotide sequence ID" value="NZ_WOWR01000005.1"/>
</dbReference>
<reference evidence="2 3" key="1">
    <citation type="submission" date="2019-12" db="EMBL/GenBank/DDBJ databases">
        <authorList>
            <person name="Woiski C."/>
        </authorList>
    </citation>
    <scope>NUCLEOTIDE SEQUENCE [LARGE SCALE GENOMIC DNA]</scope>
    <source>
        <strain evidence="2 3">BOE100</strain>
    </source>
</reference>
<comment type="caution">
    <text evidence="2">The sequence shown here is derived from an EMBL/GenBank/DDBJ whole genome shotgun (WGS) entry which is preliminary data.</text>
</comment>